<dbReference type="EMBL" id="FWXN01000006">
    <property type="protein sequence ID" value="SMC63196.1"/>
    <property type="molecule type" value="Genomic_DNA"/>
</dbReference>
<dbReference type="Proteomes" id="UP000192634">
    <property type="component" value="Unassembled WGS sequence"/>
</dbReference>
<feature type="transmembrane region" description="Helical" evidence="2">
    <location>
        <begin position="114"/>
        <end position="143"/>
    </location>
</feature>
<evidence type="ECO:0000313" key="5">
    <source>
        <dbReference type="Proteomes" id="UP000192634"/>
    </source>
</evidence>
<feature type="compositionally biased region" description="Low complexity" evidence="1">
    <location>
        <begin position="24"/>
        <end position="34"/>
    </location>
</feature>
<reference evidence="4 5" key="1">
    <citation type="submission" date="2017-04" db="EMBL/GenBank/DDBJ databases">
        <authorList>
            <person name="Afonso C.L."/>
            <person name="Miller P.J."/>
            <person name="Scott M.A."/>
            <person name="Spackman E."/>
            <person name="Goraichik I."/>
            <person name="Dimitrov K.M."/>
            <person name="Suarez D.L."/>
            <person name="Swayne D.E."/>
        </authorList>
    </citation>
    <scope>NUCLEOTIDE SEQUENCE [LARGE SCALE GENOMIC DNA]</scope>
    <source>
        <strain evidence="4 5">CGMCC 1.12511</strain>
    </source>
</reference>
<evidence type="ECO:0000313" key="4">
    <source>
        <dbReference type="EMBL" id="SMC63196.1"/>
    </source>
</evidence>
<feature type="compositionally biased region" description="Polar residues" evidence="1">
    <location>
        <begin position="1"/>
        <end position="21"/>
    </location>
</feature>
<feature type="transmembrane region" description="Helical" evidence="2">
    <location>
        <begin position="55"/>
        <end position="78"/>
    </location>
</feature>
<protein>
    <recommendedName>
        <fullName evidence="3">DUF3566 domain-containing protein</fullName>
    </recommendedName>
</protein>
<feature type="region of interest" description="Disordered" evidence="1">
    <location>
        <begin position="1"/>
        <end position="34"/>
    </location>
</feature>
<keyword evidence="2" id="KW-0472">Membrane</keyword>
<organism evidence="4 5">
    <name type="scientific">Janibacter indicus</name>
    <dbReference type="NCBI Taxonomy" id="857417"/>
    <lineage>
        <taxon>Bacteria</taxon>
        <taxon>Bacillati</taxon>
        <taxon>Actinomycetota</taxon>
        <taxon>Actinomycetes</taxon>
        <taxon>Micrococcales</taxon>
        <taxon>Intrasporangiaceae</taxon>
        <taxon>Janibacter</taxon>
    </lineage>
</organism>
<dbReference type="InterPro" id="IPR021949">
    <property type="entry name" value="DUF3566_TM"/>
</dbReference>
<keyword evidence="2" id="KW-1133">Transmembrane helix</keyword>
<evidence type="ECO:0000256" key="1">
    <source>
        <dbReference type="SAM" id="MobiDB-lite"/>
    </source>
</evidence>
<dbReference type="AlphaFoldDB" id="A0A1W2AR50"/>
<feature type="domain" description="DUF3566" evidence="3">
    <location>
        <begin position="38"/>
        <end position="156"/>
    </location>
</feature>
<gene>
    <name evidence="4" type="ORF">SAMN06296429_106145</name>
</gene>
<name>A0A1W2AR50_9MICO</name>
<keyword evidence="2" id="KW-0812">Transmembrane</keyword>
<accession>A0A1W2AR50</accession>
<dbReference type="Pfam" id="PF12089">
    <property type="entry name" value="DUF3566"/>
    <property type="match status" value="1"/>
</dbReference>
<evidence type="ECO:0000259" key="3">
    <source>
        <dbReference type="Pfam" id="PF12089"/>
    </source>
</evidence>
<proteinExistence type="predicted"/>
<evidence type="ECO:0000256" key="2">
    <source>
        <dbReference type="SAM" id="Phobius"/>
    </source>
</evidence>
<sequence length="157" mass="16129">MSTTGDTTAVRTAGGSSQATGRSPAAPAAARPAPRAGRRVKLMVSRVDPFSVMKVGFLVSVAMGIAMVVMTGVMWALLSAMGVFDSINELAGQIIGDGSGETFDVMDFLGFGRVLSLSIVIAVVDVFLLTAIATLGAFLYNIVASLVGGVHMTLTDD</sequence>